<comment type="caution">
    <text evidence="9">The sequence shown here is derived from an EMBL/GenBank/DDBJ whole genome shotgun (WGS) entry which is preliminary data.</text>
</comment>
<dbReference type="Pfam" id="PF00270">
    <property type="entry name" value="DEAD"/>
    <property type="match status" value="1"/>
</dbReference>
<dbReference type="GO" id="GO:0003724">
    <property type="term" value="F:RNA helicase activity"/>
    <property type="evidence" value="ECO:0007669"/>
    <property type="project" value="InterPro"/>
</dbReference>
<dbReference type="CDD" id="cd18787">
    <property type="entry name" value="SF2_C_DEAD"/>
    <property type="match status" value="1"/>
</dbReference>
<gene>
    <name evidence="9" type="ORF">GCM10007108_07350</name>
</gene>
<dbReference type="PROSITE" id="PS51195">
    <property type="entry name" value="Q_MOTIF"/>
    <property type="match status" value="1"/>
</dbReference>
<dbReference type="GO" id="GO:0140097">
    <property type="term" value="F:catalytic activity, acting on DNA"/>
    <property type="evidence" value="ECO:0007669"/>
    <property type="project" value="UniProtKB-ARBA"/>
</dbReference>
<feature type="domain" description="Helicase C-terminal" evidence="7">
    <location>
        <begin position="225"/>
        <end position="370"/>
    </location>
</feature>
<reference evidence="9" key="2">
    <citation type="submission" date="2022-09" db="EMBL/GenBank/DDBJ databases">
        <authorList>
            <person name="Sun Q."/>
            <person name="Ohkuma M."/>
        </authorList>
    </citation>
    <scope>NUCLEOTIDE SEQUENCE</scope>
    <source>
        <strain evidence="9">JCM 13583</strain>
    </source>
</reference>
<keyword evidence="4" id="KW-0067">ATP-binding</keyword>
<dbReference type="GO" id="GO:0005829">
    <property type="term" value="C:cytosol"/>
    <property type="evidence" value="ECO:0007669"/>
    <property type="project" value="TreeGrafter"/>
</dbReference>
<dbReference type="RefSeq" id="WP_188680414.1">
    <property type="nucleotide sequence ID" value="NZ_BMNY01000001.1"/>
</dbReference>
<dbReference type="PROSITE" id="PS51192">
    <property type="entry name" value="HELICASE_ATP_BIND_1"/>
    <property type="match status" value="1"/>
</dbReference>
<protein>
    <recommendedName>
        <fullName evidence="11">DEAD/DEAH box helicase</fullName>
    </recommendedName>
</protein>
<dbReference type="InterPro" id="IPR044742">
    <property type="entry name" value="DEAD/DEAH_RhlB"/>
</dbReference>
<sequence length="370" mass="39759">MGSFETLGIPDQVLRNIRLAGYRVPTDIQAQAIPVLLQGMDAVISSETGSGKTAAFLIPGIVRYVEGRRRLLVLSPTRELAIQTDRQAGTLGRGLLRHALVYGGAPMGRQVSDLSMGPGIVTGTPGRVLDLHRRGAIDLGAFDSVVLDECDTMLDMGFVEDVTEILSHASGRSQTSFVSATVTAPILSLISELGTDPVYIGLRPGERHGGPAIEHTYAVVRPGGKFQALLEYIRHARPSRAIVFTGTRRYAGILAQRLNRHGVSALAIHGDMTQRARESAMEEFRRRPGVLVATDVASRGIDIKGIDAVVNFDVPRDPRLYVHRTGRTARMGAVGLALTIVESGEVGALEEIEREAGVRMMKVDLGAAAE</sequence>
<evidence type="ECO:0000256" key="5">
    <source>
        <dbReference type="PROSITE-ProRule" id="PRU00552"/>
    </source>
</evidence>
<organism evidence="9 10">
    <name type="scientific">Thermogymnomonas acidicola</name>
    <dbReference type="NCBI Taxonomy" id="399579"/>
    <lineage>
        <taxon>Archaea</taxon>
        <taxon>Methanobacteriati</taxon>
        <taxon>Thermoplasmatota</taxon>
        <taxon>Thermoplasmata</taxon>
        <taxon>Thermoplasmatales</taxon>
        <taxon>Thermogymnomonas</taxon>
    </lineage>
</organism>
<dbReference type="Proteomes" id="UP000632195">
    <property type="component" value="Unassembled WGS sequence"/>
</dbReference>
<proteinExistence type="predicted"/>
<dbReference type="SUPFAM" id="SSF52540">
    <property type="entry name" value="P-loop containing nucleoside triphosphate hydrolases"/>
    <property type="match status" value="1"/>
</dbReference>
<dbReference type="GO" id="GO:0003676">
    <property type="term" value="F:nucleic acid binding"/>
    <property type="evidence" value="ECO:0007669"/>
    <property type="project" value="InterPro"/>
</dbReference>
<evidence type="ECO:0000256" key="2">
    <source>
        <dbReference type="ARBA" id="ARBA00022801"/>
    </source>
</evidence>
<dbReference type="PANTHER" id="PTHR47959:SF1">
    <property type="entry name" value="ATP-DEPENDENT RNA HELICASE DBPA"/>
    <property type="match status" value="1"/>
</dbReference>
<dbReference type="SMART" id="SM00487">
    <property type="entry name" value="DEXDc"/>
    <property type="match status" value="1"/>
</dbReference>
<dbReference type="GO" id="GO:0005524">
    <property type="term" value="F:ATP binding"/>
    <property type="evidence" value="ECO:0007669"/>
    <property type="project" value="UniProtKB-KW"/>
</dbReference>
<dbReference type="InterPro" id="IPR014001">
    <property type="entry name" value="Helicase_ATP-bd"/>
</dbReference>
<dbReference type="AlphaFoldDB" id="A0AA37F979"/>
<evidence type="ECO:0008006" key="11">
    <source>
        <dbReference type="Google" id="ProtNLM"/>
    </source>
</evidence>
<dbReference type="CDD" id="cd00268">
    <property type="entry name" value="DEADc"/>
    <property type="match status" value="1"/>
</dbReference>
<evidence type="ECO:0000313" key="10">
    <source>
        <dbReference type="Proteomes" id="UP000632195"/>
    </source>
</evidence>
<evidence type="ECO:0000256" key="4">
    <source>
        <dbReference type="ARBA" id="ARBA00022840"/>
    </source>
</evidence>
<dbReference type="InterPro" id="IPR014014">
    <property type="entry name" value="RNA_helicase_DEAD_Q_motif"/>
</dbReference>
<evidence type="ECO:0000256" key="3">
    <source>
        <dbReference type="ARBA" id="ARBA00022806"/>
    </source>
</evidence>
<evidence type="ECO:0000256" key="1">
    <source>
        <dbReference type="ARBA" id="ARBA00022741"/>
    </source>
</evidence>
<dbReference type="PROSITE" id="PS51194">
    <property type="entry name" value="HELICASE_CTER"/>
    <property type="match status" value="1"/>
</dbReference>
<feature type="domain" description="DEAD-box RNA helicase Q" evidence="8">
    <location>
        <begin position="2"/>
        <end position="30"/>
    </location>
</feature>
<keyword evidence="2" id="KW-0378">Hydrolase</keyword>
<dbReference type="Gene3D" id="3.40.50.300">
    <property type="entry name" value="P-loop containing nucleotide triphosphate hydrolases"/>
    <property type="match status" value="2"/>
</dbReference>
<feature type="domain" description="Helicase ATP-binding" evidence="6">
    <location>
        <begin position="33"/>
        <end position="200"/>
    </location>
</feature>
<dbReference type="InterPro" id="IPR050079">
    <property type="entry name" value="DEAD_box_RNA_helicase"/>
</dbReference>
<keyword evidence="10" id="KW-1185">Reference proteome</keyword>
<reference evidence="9" key="1">
    <citation type="journal article" date="2014" name="Int. J. Syst. Evol. Microbiol.">
        <title>Complete genome sequence of Corynebacterium casei LMG S-19264T (=DSM 44701T), isolated from a smear-ripened cheese.</title>
        <authorList>
            <consortium name="US DOE Joint Genome Institute (JGI-PGF)"/>
            <person name="Walter F."/>
            <person name="Albersmeier A."/>
            <person name="Kalinowski J."/>
            <person name="Ruckert C."/>
        </authorList>
    </citation>
    <scope>NUCLEOTIDE SEQUENCE</scope>
    <source>
        <strain evidence="9">JCM 13583</strain>
    </source>
</reference>
<dbReference type="EMBL" id="BMNY01000001">
    <property type="protein sequence ID" value="GGM71769.1"/>
    <property type="molecule type" value="Genomic_DNA"/>
</dbReference>
<dbReference type="Pfam" id="PF00271">
    <property type="entry name" value="Helicase_C"/>
    <property type="match status" value="1"/>
</dbReference>
<dbReference type="SMART" id="SM00490">
    <property type="entry name" value="HELICc"/>
    <property type="match status" value="1"/>
</dbReference>
<feature type="short sequence motif" description="Q motif" evidence="5">
    <location>
        <begin position="2"/>
        <end position="30"/>
    </location>
</feature>
<evidence type="ECO:0000259" key="6">
    <source>
        <dbReference type="PROSITE" id="PS51192"/>
    </source>
</evidence>
<name>A0AA37F979_9ARCH</name>
<evidence type="ECO:0000259" key="7">
    <source>
        <dbReference type="PROSITE" id="PS51194"/>
    </source>
</evidence>
<dbReference type="PANTHER" id="PTHR47959">
    <property type="entry name" value="ATP-DEPENDENT RNA HELICASE RHLE-RELATED"/>
    <property type="match status" value="1"/>
</dbReference>
<evidence type="ECO:0000313" key="9">
    <source>
        <dbReference type="EMBL" id="GGM71769.1"/>
    </source>
</evidence>
<accession>A0AA37F979</accession>
<dbReference type="GO" id="GO:0016787">
    <property type="term" value="F:hydrolase activity"/>
    <property type="evidence" value="ECO:0007669"/>
    <property type="project" value="UniProtKB-KW"/>
</dbReference>
<keyword evidence="3" id="KW-0347">Helicase</keyword>
<evidence type="ECO:0000259" key="8">
    <source>
        <dbReference type="PROSITE" id="PS51195"/>
    </source>
</evidence>
<dbReference type="InterPro" id="IPR027417">
    <property type="entry name" value="P-loop_NTPase"/>
</dbReference>
<dbReference type="InterPro" id="IPR011545">
    <property type="entry name" value="DEAD/DEAH_box_helicase_dom"/>
</dbReference>
<keyword evidence="1" id="KW-0547">Nucleotide-binding</keyword>
<dbReference type="InterPro" id="IPR001650">
    <property type="entry name" value="Helicase_C-like"/>
</dbReference>